<feature type="compositionally biased region" description="Acidic residues" evidence="5">
    <location>
        <begin position="192"/>
        <end position="216"/>
    </location>
</feature>
<dbReference type="PROSITE" id="PS51192">
    <property type="entry name" value="HELICASE_ATP_BIND_1"/>
    <property type="match status" value="1"/>
</dbReference>
<dbReference type="GO" id="GO:0016787">
    <property type="term" value="F:hydrolase activity"/>
    <property type="evidence" value="ECO:0007669"/>
    <property type="project" value="UniProtKB-KW"/>
</dbReference>
<evidence type="ECO:0000256" key="5">
    <source>
        <dbReference type="SAM" id="MobiDB-lite"/>
    </source>
</evidence>
<dbReference type="PANTHER" id="PTHR44533">
    <property type="entry name" value="DEAD/H RNA HELICASE, PUTATIVE-RELATED"/>
    <property type="match status" value="1"/>
</dbReference>
<feature type="region of interest" description="Disordered" evidence="5">
    <location>
        <begin position="165"/>
        <end position="216"/>
    </location>
</feature>
<evidence type="ECO:0000313" key="9">
    <source>
        <dbReference type="Proteomes" id="UP000309340"/>
    </source>
</evidence>
<evidence type="ECO:0000256" key="2">
    <source>
        <dbReference type="ARBA" id="ARBA00022801"/>
    </source>
</evidence>
<keyword evidence="1" id="KW-0547">Nucleotide-binding</keyword>
<dbReference type="PROSITE" id="PS51194">
    <property type="entry name" value="HELICASE_CTER"/>
    <property type="match status" value="1"/>
</dbReference>
<keyword evidence="4" id="KW-0067">ATP-binding</keyword>
<proteinExistence type="predicted"/>
<dbReference type="InterPro" id="IPR055124">
    <property type="entry name" value="PIN-like_DDX60"/>
</dbReference>
<evidence type="ECO:0000313" key="8">
    <source>
        <dbReference type="EMBL" id="TKA79732.1"/>
    </source>
</evidence>
<dbReference type="SMART" id="SM00490">
    <property type="entry name" value="HELICc"/>
    <property type="match status" value="1"/>
</dbReference>
<dbReference type="CDD" id="cd18025">
    <property type="entry name" value="DEXHc_DDX60"/>
    <property type="match status" value="1"/>
</dbReference>
<evidence type="ECO:0000259" key="7">
    <source>
        <dbReference type="PROSITE" id="PS51194"/>
    </source>
</evidence>
<dbReference type="Pfam" id="PF23002">
    <property type="entry name" value="PIN-like_DDX60"/>
    <property type="match status" value="1"/>
</dbReference>
<organism evidence="8 9">
    <name type="scientific">Friedmanniomyces simplex</name>
    <dbReference type="NCBI Taxonomy" id="329884"/>
    <lineage>
        <taxon>Eukaryota</taxon>
        <taxon>Fungi</taxon>
        <taxon>Dikarya</taxon>
        <taxon>Ascomycota</taxon>
        <taxon>Pezizomycotina</taxon>
        <taxon>Dothideomycetes</taxon>
        <taxon>Dothideomycetidae</taxon>
        <taxon>Mycosphaerellales</taxon>
        <taxon>Teratosphaeriaceae</taxon>
        <taxon>Friedmanniomyces</taxon>
    </lineage>
</organism>
<sequence length="2029" mass="224911">MSLLVGRAGGIQNLTLPGLAATIAYADPTDASAHHRKPASACWWRLHDSVLRSHSALRSIAGKTPICAFFTEVPGGLPAGAVSVLIRLATADVYMAERGHKELDEEEENQLTSSRNAIQHSLLSLPEFESLGKSETEGRELSTWAKVATVIEDFLWDEAVYKTGGNTEAPPDDWDADSSDGSNVVNGKAANDDDDDEVETNEDAESTATSDDDDDNIDDHILQRYHKLSSRRVDLVGDYAGDELFVIEGDSMLLRSFSDAQLDFSPGLQMLHATYNVEHFLHNLVKRKCNFDITFFESNKGLCIPPNASPEDAVKYLLARAAIIRHLETNLPQVRQDIAVKTFASYVSDDFAKYLSVTAPYFVMLHDGAQAAARRGKHMKQTAVDSIPVKGRLGLRRMILQFIGRGYNVALVNGLEWRDTKVMTMVLESRRTAMPGKRIMEPVFTEDDRKAVNASTDLSKLRALDAKLTDRQQLAILAVSRLLKDPPAAMTSNALPRLCCAFLLHQALIAHIPLSRRRVQSTPGAEGAQDLLRELAGCSEAMIRGTAELGLSESTTDIADYIDGRLYLQHTEAPESPTGETQALFETLLGAVEHLGSQGLPTGETSVSPTPRQNAAGQNGQSHIELAVLPFSNPVFDKHLEPVRLKTDEAVAYDQSSQSHRIFQELTHWHNAKKPIITKAPPTVASEKAASKAAFWAAKREQLFMAEMRTYAASLTNAVGKSLEPETIIVGAPRGSRPLSDKADTASPADSEASDSAASTSKSKPAPKKAGGGGKTAQKNAGKQAMLAKIAVDKAKKEGSASDKIVAAWHLVCKNLDADLEHRSNFRRAKEYLTGLQPAWRDVLEAECQLYMLNCVLRYWIDACRRNEQQRRVEVTALIWNLATQVMQSRGLTKTIVSSINLTVETLSLPRVPRASTDGLTDRKIGFTFALPAKVESLAVKLPSKEFQLTYCGPYLERSFDSRPDSRVEFSPDGWQRKVLDGIDAEKSVFVVAPTSAGKTFISFYAMRKVLEADDEGILVYVAPTKALVNQIAAEIQARYSKKFKYGGKSVWAIHTRDYRINNPTGCQVLVTVPHVLQIMLLAPSNANSWSSRVRRIIFDEVHSVGNTEDGLVWEQLLLMAPCPIVALSATVGNPQEFSSWLTDTQKAIGIDLVTVQHPHRYSDLRKYYYVPPEKFAFHGIPDRTAFGTLGLEGLVGFNHVHPVGALVDRSRGVPEDLSLEPRDCLEIWLAMSELQTKDHPIPAELDPANALPAVCRKVDILNWEKGIKGVLRKWIADTTSPYEQLVQDLEGSFRKEDREGVQLTRPSEQTAADAKPIDDPNDLIATTLPMLCRLHSQDALPAILFNYDRHRCEEICQALSDQLQQSELSQVKSGAKWQKTLEKWEDWKKVQEKNAKNKASMKKSKPQEDGLGSKLDQQRDAADATNSPWESFDPEAPVDGYHFADHTRLQLSELEIYVRQLGKRNIQQWLIDALQRGIGVHHAGMNRKYRQVVEILFRKRFLSVIVATGTLALGINMPCKTVVFSGDSVFLTALNYRQCAGRAGRRGFDLLGNVVFQGVSRAKVCRLISSRLPDLNGHFPITTTLVLRLFTLLHESKNAKYAVGAVNALLSQPRLYMGGASFKEQTMHHLRFSIEYLRRQHLLGANGAPLNFAGLVSHLYFTENSAFAFQALLKEGYFHELCGRVNRNEKDTLELLMLVMAHLFNRIYCKQSDAEFREKVKRSTSLVFLPPLPTKAADILRQHNRQTLDVYRTYVATFVDQHVHTDDRTLPFTGVAAGGEDDADGAAANALPATKIRSPFVALSGSGDDFDSIHDLCSTTRDGVFLEEAVIPHVDVFPDETDIPLNAWLLDFFKHGDIMTIERANGIRRSDIWFLLNDFSLVLATIVTSLLNFMKLREGTDMDMLDVMGDLDAHDEAEDNEVAASEEQSDVSGPSAADSAIALPDRQRQQVLPKKKAKNTESWEETADQEEDLQQREARRAANAARLEAEVGETLDAAGGSAEGLKDVLKAFQKLREEFNVKFKAMWA</sequence>
<comment type="caution">
    <text evidence="8">The sequence shown here is derived from an EMBL/GenBank/DDBJ whole genome shotgun (WGS) entry which is preliminary data.</text>
</comment>
<dbReference type="GO" id="GO:0003676">
    <property type="term" value="F:nucleic acid binding"/>
    <property type="evidence" value="ECO:0007669"/>
    <property type="project" value="InterPro"/>
</dbReference>
<name>A0A4U0XQC0_9PEZI</name>
<dbReference type="GO" id="GO:0005524">
    <property type="term" value="F:ATP binding"/>
    <property type="evidence" value="ECO:0007669"/>
    <property type="project" value="UniProtKB-KW"/>
</dbReference>
<feature type="compositionally biased region" description="Polar residues" evidence="5">
    <location>
        <begin position="599"/>
        <end position="617"/>
    </location>
</feature>
<dbReference type="GO" id="GO:0005737">
    <property type="term" value="C:cytoplasm"/>
    <property type="evidence" value="ECO:0007669"/>
    <property type="project" value="TreeGrafter"/>
</dbReference>
<evidence type="ECO:0008006" key="10">
    <source>
        <dbReference type="Google" id="ProtNLM"/>
    </source>
</evidence>
<feature type="compositionally biased region" description="Acidic residues" evidence="5">
    <location>
        <begin position="1963"/>
        <end position="1973"/>
    </location>
</feature>
<dbReference type="CDD" id="cd18795">
    <property type="entry name" value="SF2_C_Ski2"/>
    <property type="match status" value="1"/>
</dbReference>
<dbReference type="SUPFAM" id="SSF52540">
    <property type="entry name" value="P-loop containing nucleoside triphosphate hydrolases"/>
    <property type="match status" value="1"/>
</dbReference>
<feature type="domain" description="Helicase ATP-binding" evidence="6">
    <location>
        <begin position="980"/>
        <end position="1150"/>
    </location>
</feature>
<dbReference type="Pfam" id="PF00271">
    <property type="entry name" value="Helicase_C"/>
    <property type="match status" value="1"/>
</dbReference>
<dbReference type="EMBL" id="NAJQ01000083">
    <property type="protein sequence ID" value="TKA79732.1"/>
    <property type="molecule type" value="Genomic_DNA"/>
</dbReference>
<dbReference type="InterPro" id="IPR001650">
    <property type="entry name" value="Helicase_C-like"/>
</dbReference>
<feature type="region of interest" description="Disordered" evidence="5">
    <location>
        <begin position="1918"/>
        <end position="1982"/>
    </location>
</feature>
<evidence type="ECO:0000256" key="3">
    <source>
        <dbReference type="ARBA" id="ARBA00022806"/>
    </source>
</evidence>
<keyword evidence="2" id="KW-0378">Hydrolase</keyword>
<dbReference type="InterPro" id="IPR014001">
    <property type="entry name" value="Helicase_ATP-bd"/>
</dbReference>
<dbReference type="Pfam" id="PF00270">
    <property type="entry name" value="DEAD"/>
    <property type="match status" value="1"/>
</dbReference>
<feature type="region of interest" description="Disordered" evidence="5">
    <location>
        <begin position="598"/>
        <end position="617"/>
    </location>
</feature>
<dbReference type="Proteomes" id="UP000309340">
    <property type="component" value="Unassembled WGS sequence"/>
</dbReference>
<gene>
    <name evidence="8" type="ORF">B0A55_04350</name>
</gene>
<feature type="region of interest" description="Disordered" evidence="5">
    <location>
        <begin position="1393"/>
        <end position="1435"/>
    </location>
</feature>
<feature type="compositionally biased region" description="Low complexity" evidence="5">
    <location>
        <begin position="745"/>
        <end position="764"/>
    </location>
</feature>
<keyword evidence="3" id="KW-0347">Helicase</keyword>
<dbReference type="SMART" id="SM00487">
    <property type="entry name" value="DEXDc"/>
    <property type="match status" value="1"/>
</dbReference>
<evidence type="ECO:0000256" key="1">
    <source>
        <dbReference type="ARBA" id="ARBA00022741"/>
    </source>
</evidence>
<dbReference type="InterPro" id="IPR027417">
    <property type="entry name" value="P-loop_NTPase"/>
</dbReference>
<feature type="compositionally biased region" description="Low complexity" evidence="5">
    <location>
        <begin position="179"/>
        <end position="189"/>
    </location>
</feature>
<feature type="domain" description="Helicase C-terminal" evidence="7">
    <location>
        <begin position="1447"/>
        <end position="1594"/>
    </location>
</feature>
<feature type="region of interest" description="Disordered" evidence="5">
    <location>
        <begin position="730"/>
        <end position="781"/>
    </location>
</feature>
<dbReference type="InterPro" id="IPR059032">
    <property type="entry name" value="WHD_DDX60"/>
</dbReference>
<dbReference type="OrthoDB" id="2320933at2759"/>
<dbReference type="InterPro" id="IPR011545">
    <property type="entry name" value="DEAD/DEAH_box_helicase_dom"/>
</dbReference>
<dbReference type="FunFam" id="3.40.50.300:FF:001039">
    <property type="entry name" value="ATP-dependent RNA helicase DDX60"/>
    <property type="match status" value="1"/>
</dbReference>
<dbReference type="Pfam" id="PF26076">
    <property type="entry name" value="WHD_DDX60"/>
    <property type="match status" value="1"/>
</dbReference>
<dbReference type="InterPro" id="IPR052431">
    <property type="entry name" value="SKI2_subfamily_helicases"/>
</dbReference>
<keyword evidence="9" id="KW-1185">Reference proteome</keyword>
<protein>
    <recommendedName>
        <fullName evidence="10">Helicase ATP-binding domain-containing protein</fullName>
    </recommendedName>
</protein>
<accession>A0A4U0XQC0</accession>
<dbReference type="STRING" id="329884.A0A4U0XQC0"/>
<evidence type="ECO:0000259" key="6">
    <source>
        <dbReference type="PROSITE" id="PS51192"/>
    </source>
</evidence>
<dbReference type="PANTHER" id="PTHR44533:SF4">
    <property type="entry name" value="DEAD_H RNA HELICASE, PUTATIVE-RELATED"/>
    <property type="match status" value="1"/>
</dbReference>
<dbReference type="Gene3D" id="3.40.50.300">
    <property type="entry name" value="P-loop containing nucleotide triphosphate hydrolases"/>
    <property type="match status" value="2"/>
</dbReference>
<evidence type="ECO:0000256" key="4">
    <source>
        <dbReference type="ARBA" id="ARBA00022840"/>
    </source>
</evidence>
<dbReference type="GO" id="GO:0004386">
    <property type="term" value="F:helicase activity"/>
    <property type="evidence" value="ECO:0007669"/>
    <property type="project" value="UniProtKB-KW"/>
</dbReference>
<reference evidence="8 9" key="1">
    <citation type="submission" date="2017-03" db="EMBL/GenBank/DDBJ databases">
        <title>Genomes of endolithic fungi from Antarctica.</title>
        <authorList>
            <person name="Coleine C."/>
            <person name="Masonjones S."/>
            <person name="Stajich J.E."/>
        </authorList>
    </citation>
    <scope>NUCLEOTIDE SEQUENCE [LARGE SCALE GENOMIC DNA]</scope>
    <source>
        <strain evidence="8 9">CCFEE 5184</strain>
    </source>
</reference>